<feature type="domain" description="Major facilitator superfamily (MFS) profile" evidence="9">
    <location>
        <begin position="19"/>
        <end position="456"/>
    </location>
</feature>
<dbReference type="InterPro" id="IPR005828">
    <property type="entry name" value="MFS_sugar_transport-like"/>
</dbReference>
<evidence type="ECO:0000256" key="8">
    <source>
        <dbReference type="SAM" id="Phobius"/>
    </source>
</evidence>
<dbReference type="InterPro" id="IPR050360">
    <property type="entry name" value="MFS_Sugar_Transporters"/>
</dbReference>
<accession>S3BS34</accession>
<evidence type="ECO:0000256" key="3">
    <source>
        <dbReference type="ARBA" id="ARBA00022448"/>
    </source>
</evidence>
<keyword evidence="11" id="KW-1185">Reference proteome</keyword>
<dbReference type="HOGENOM" id="CLU_001265_30_13_1"/>
<proteinExistence type="inferred from homology"/>
<dbReference type="NCBIfam" id="TIGR00879">
    <property type="entry name" value="SP"/>
    <property type="match status" value="1"/>
</dbReference>
<feature type="transmembrane region" description="Helical" evidence="8">
    <location>
        <begin position="55"/>
        <end position="75"/>
    </location>
</feature>
<reference evidence="10 11" key="1">
    <citation type="journal article" date="2013" name="BMC Genomics">
        <title>The genome and transcriptome of the pine saprophyte Ophiostoma piceae, and a comparison with the bark beetle-associated pine pathogen Grosmannia clavigera.</title>
        <authorList>
            <person name="Haridas S."/>
            <person name="Wang Y."/>
            <person name="Lim L."/>
            <person name="Massoumi Alamouti S."/>
            <person name="Jackman S."/>
            <person name="Docking R."/>
            <person name="Robertson G."/>
            <person name="Birol I."/>
            <person name="Bohlmann J."/>
            <person name="Breuil C."/>
        </authorList>
    </citation>
    <scope>NUCLEOTIDE SEQUENCE [LARGE SCALE GENOMIC DNA]</scope>
    <source>
        <strain evidence="10 11">UAMH 11346</strain>
    </source>
</reference>
<evidence type="ECO:0000313" key="11">
    <source>
        <dbReference type="Proteomes" id="UP000016923"/>
    </source>
</evidence>
<keyword evidence="4 8" id="KW-0812">Transmembrane</keyword>
<dbReference type="Proteomes" id="UP000016923">
    <property type="component" value="Unassembled WGS sequence"/>
</dbReference>
<dbReference type="Pfam" id="PF00083">
    <property type="entry name" value="Sugar_tr"/>
    <property type="match status" value="1"/>
</dbReference>
<evidence type="ECO:0000256" key="7">
    <source>
        <dbReference type="RuleBase" id="RU003346"/>
    </source>
</evidence>
<evidence type="ECO:0000256" key="1">
    <source>
        <dbReference type="ARBA" id="ARBA00004141"/>
    </source>
</evidence>
<dbReference type="PROSITE" id="PS50850">
    <property type="entry name" value="MFS"/>
    <property type="match status" value="1"/>
</dbReference>
<dbReference type="InterPro" id="IPR003663">
    <property type="entry name" value="Sugar/inositol_transpt"/>
</dbReference>
<dbReference type="PRINTS" id="PR00171">
    <property type="entry name" value="SUGRTRNSPORT"/>
</dbReference>
<dbReference type="InterPro" id="IPR020846">
    <property type="entry name" value="MFS_dom"/>
</dbReference>
<sequence length="507" mass="55404">MAFGKTLMTSNSTYNVWLMLWCAGILSTSLGYDSSMMSSLNILPSYTDYFSLTTTTLALQSAVSWAGSTVAGLFYGQLTDVVGRKNALWISAAITMVGAILQSSSQNIAMFVVARFIVGIGNGATFACGPTYLVEMFPVQWRGLGLGIFMDFFYVGGLLSAGITYGTAKIESTWAWRIPSILQILFMILGVLVLPFLPESPRWLIYRDRHDEALDSIAAMQSNGNREDPVVLLTFQEIVETLKAETAANQKTSVTELVKTKQSQHRLVLVAAVAIISMASGNNVITFYLGTMLTNAGITNSTTQLEINIILNAWCLVVAVCGTLMLDKLGRRSLALYSSMALTVFIFMVGALTKVYGDSVNTSGIYATVACIFLFQGAYSFGWTPLTMLYPPEVLNYSIRSVGMGMYTFLSNGVGLMVAMSFPIALDKIGWKTYMINGVWDVLQVAFVYVYWIETSGKTLEEIDVLFDPSAVTANMVKIQDVIEGQDVGDAIETAKIIVDKKLDMLN</sequence>
<feature type="transmembrane region" description="Helical" evidence="8">
    <location>
        <begin position="309"/>
        <end position="327"/>
    </location>
</feature>
<feature type="transmembrane region" description="Helical" evidence="8">
    <location>
        <begin position="434"/>
        <end position="453"/>
    </location>
</feature>
<comment type="subcellular location">
    <subcellularLocation>
        <location evidence="1">Membrane</location>
        <topology evidence="1">Multi-pass membrane protein</topology>
    </subcellularLocation>
</comment>
<dbReference type="OMA" id="YERDPMS"/>
<dbReference type="FunFam" id="1.20.1250.20:FF:000134">
    <property type="entry name" value="MFS sugar transporter protein"/>
    <property type="match status" value="1"/>
</dbReference>
<dbReference type="PANTHER" id="PTHR48022">
    <property type="entry name" value="PLASTIDIC GLUCOSE TRANSPORTER 4"/>
    <property type="match status" value="1"/>
</dbReference>
<dbReference type="GO" id="GO:0016020">
    <property type="term" value="C:membrane"/>
    <property type="evidence" value="ECO:0007669"/>
    <property type="project" value="UniProtKB-SubCell"/>
</dbReference>
<feature type="transmembrane region" description="Helical" evidence="8">
    <location>
        <begin position="402"/>
        <end position="422"/>
    </location>
</feature>
<keyword evidence="5 8" id="KW-1133">Transmembrane helix</keyword>
<organism evidence="10 11">
    <name type="scientific">Ophiostoma piceae (strain UAMH 11346)</name>
    <name type="common">Sap stain fungus</name>
    <dbReference type="NCBI Taxonomy" id="1262450"/>
    <lineage>
        <taxon>Eukaryota</taxon>
        <taxon>Fungi</taxon>
        <taxon>Dikarya</taxon>
        <taxon>Ascomycota</taxon>
        <taxon>Pezizomycotina</taxon>
        <taxon>Sordariomycetes</taxon>
        <taxon>Sordariomycetidae</taxon>
        <taxon>Ophiostomatales</taxon>
        <taxon>Ophiostomataceae</taxon>
        <taxon>Ophiostoma</taxon>
    </lineage>
</organism>
<evidence type="ECO:0000313" key="10">
    <source>
        <dbReference type="EMBL" id="EPE04114.1"/>
    </source>
</evidence>
<gene>
    <name evidence="10" type="ORF">F503_04629</name>
</gene>
<feature type="transmembrane region" description="Helical" evidence="8">
    <location>
        <begin position="174"/>
        <end position="197"/>
    </location>
</feature>
<dbReference type="InterPro" id="IPR005829">
    <property type="entry name" value="Sugar_transporter_CS"/>
</dbReference>
<feature type="transmembrane region" description="Helical" evidence="8">
    <location>
        <begin position="87"/>
        <end position="104"/>
    </location>
</feature>
<evidence type="ECO:0000256" key="6">
    <source>
        <dbReference type="ARBA" id="ARBA00023136"/>
    </source>
</evidence>
<feature type="transmembrane region" description="Helical" evidence="8">
    <location>
        <begin position="267"/>
        <end position="289"/>
    </location>
</feature>
<feature type="transmembrane region" description="Helical" evidence="8">
    <location>
        <begin position="334"/>
        <end position="353"/>
    </location>
</feature>
<dbReference type="PANTHER" id="PTHR48022:SF31">
    <property type="entry name" value="HEXOSE TRANSPORTER"/>
    <property type="match status" value="1"/>
</dbReference>
<keyword evidence="6 8" id="KW-0472">Membrane</keyword>
<dbReference type="EMBL" id="KE148162">
    <property type="protein sequence ID" value="EPE04114.1"/>
    <property type="molecule type" value="Genomic_DNA"/>
</dbReference>
<dbReference type="InterPro" id="IPR036259">
    <property type="entry name" value="MFS_trans_sf"/>
</dbReference>
<evidence type="ECO:0000259" key="9">
    <source>
        <dbReference type="PROSITE" id="PS50850"/>
    </source>
</evidence>
<keyword evidence="3 7" id="KW-0813">Transport</keyword>
<dbReference type="SUPFAM" id="SSF103473">
    <property type="entry name" value="MFS general substrate transporter"/>
    <property type="match status" value="1"/>
</dbReference>
<dbReference type="eggNOG" id="KOG0254">
    <property type="taxonomic scope" value="Eukaryota"/>
</dbReference>
<feature type="transmembrane region" description="Helical" evidence="8">
    <location>
        <begin position="110"/>
        <end position="134"/>
    </location>
</feature>
<evidence type="ECO:0000256" key="2">
    <source>
        <dbReference type="ARBA" id="ARBA00010992"/>
    </source>
</evidence>
<evidence type="ECO:0000256" key="5">
    <source>
        <dbReference type="ARBA" id="ARBA00022989"/>
    </source>
</evidence>
<dbReference type="PROSITE" id="PS00217">
    <property type="entry name" value="SUGAR_TRANSPORT_2"/>
    <property type="match status" value="1"/>
</dbReference>
<comment type="similarity">
    <text evidence="2 7">Belongs to the major facilitator superfamily. Sugar transporter (TC 2.A.1.1) family.</text>
</comment>
<dbReference type="Gene3D" id="1.20.1250.20">
    <property type="entry name" value="MFS general substrate transporter like domains"/>
    <property type="match status" value="1"/>
</dbReference>
<protein>
    <submittedName>
        <fullName evidence="10">Hexose transporter</fullName>
    </submittedName>
</protein>
<name>S3BS34_OPHP1</name>
<feature type="transmembrane region" description="Helical" evidence="8">
    <location>
        <begin position="365"/>
        <end position="390"/>
    </location>
</feature>
<dbReference type="OrthoDB" id="4540492at2759"/>
<dbReference type="GO" id="GO:0005351">
    <property type="term" value="F:carbohydrate:proton symporter activity"/>
    <property type="evidence" value="ECO:0007669"/>
    <property type="project" value="TreeGrafter"/>
</dbReference>
<feature type="transmembrane region" description="Helical" evidence="8">
    <location>
        <begin position="146"/>
        <end position="168"/>
    </location>
</feature>
<dbReference type="AlphaFoldDB" id="S3BS34"/>
<evidence type="ECO:0000256" key="4">
    <source>
        <dbReference type="ARBA" id="ARBA00022692"/>
    </source>
</evidence>
<dbReference type="VEuPathDB" id="FungiDB:F503_04629"/>